<gene>
    <name evidence="1" type="ORF">H8B21_16655</name>
</gene>
<dbReference type="SUPFAM" id="SSF48452">
    <property type="entry name" value="TPR-like"/>
    <property type="match status" value="2"/>
</dbReference>
<accession>A0ABR7XVW7</accession>
<evidence type="ECO:0000313" key="2">
    <source>
        <dbReference type="Proteomes" id="UP000651112"/>
    </source>
</evidence>
<sequence>MAHCFSFASFPKLPKTAILFLFVTYFISNTLYAQKAKQDSLEQVLDKRNLSTGERILTLSRLATHHYFNDKREESNKLLDEASQLAEAMEDKQYLARILAIQAMHLCIQGDSTASTMLQSALDNLDENADPGTKGYIWYAKGWMESRNERRTEAVASFIEALRHYDGSSNINDLRVISSIYIELYSIYGHWKDLDNMEKYARLALDNARQSGNPDGLSSALYSLGYTFEDRFRGNNAQEEFRDSAEYYYKQSVSTFLEHEDHMTSRNQLSFNALGLANLYSEFYPLSYNDTAQRYLDIALKEGLKTEHYTVVTGVYGILNEYTQRENRWDDAEHYLNQAVAYQEKNPLPELETKIRLMEALAIVAEKKGDYGAALEYYKQYLTYYQQRFDNGKNGIRKGIGSKI</sequence>
<keyword evidence="2" id="KW-1185">Reference proteome</keyword>
<evidence type="ECO:0000313" key="1">
    <source>
        <dbReference type="EMBL" id="MBD1423199.1"/>
    </source>
</evidence>
<dbReference type="RefSeq" id="WP_190314966.1">
    <property type="nucleotide sequence ID" value="NZ_JACNYL010000004.1"/>
</dbReference>
<dbReference type="Proteomes" id="UP000651112">
    <property type="component" value="Unassembled WGS sequence"/>
</dbReference>
<dbReference type="InterPro" id="IPR011990">
    <property type="entry name" value="TPR-like_helical_dom_sf"/>
</dbReference>
<dbReference type="EMBL" id="JACNYL010000004">
    <property type="protein sequence ID" value="MBD1423199.1"/>
    <property type="molecule type" value="Genomic_DNA"/>
</dbReference>
<dbReference type="Pfam" id="PF13424">
    <property type="entry name" value="TPR_12"/>
    <property type="match status" value="1"/>
</dbReference>
<organism evidence="1 2">
    <name type="scientific">Sphingobacterium chuzhouense</name>
    <dbReference type="NCBI Taxonomy" id="1742264"/>
    <lineage>
        <taxon>Bacteria</taxon>
        <taxon>Pseudomonadati</taxon>
        <taxon>Bacteroidota</taxon>
        <taxon>Sphingobacteriia</taxon>
        <taxon>Sphingobacteriales</taxon>
        <taxon>Sphingobacteriaceae</taxon>
        <taxon>Sphingobacterium</taxon>
    </lineage>
</organism>
<dbReference type="Gene3D" id="1.25.40.10">
    <property type="entry name" value="Tetratricopeptide repeat domain"/>
    <property type="match status" value="2"/>
</dbReference>
<proteinExistence type="predicted"/>
<name>A0ABR7XVW7_9SPHI</name>
<reference evidence="1 2" key="1">
    <citation type="submission" date="2020-08" db="EMBL/GenBank/DDBJ databases">
        <title>Sphingobacterium sp. DN00404 isolated from aquaculture water.</title>
        <authorList>
            <person name="Zhang M."/>
        </authorList>
    </citation>
    <scope>NUCLEOTIDE SEQUENCE [LARGE SCALE GENOMIC DNA]</scope>
    <source>
        <strain evidence="1 2">KCTC 42746</strain>
    </source>
</reference>
<protein>
    <submittedName>
        <fullName evidence="1">Tetratricopeptide repeat protein</fullName>
    </submittedName>
</protein>
<comment type="caution">
    <text evidence="1">The sequence shown here is derived from an EMBL/GenBank/DDBJ whole genome shotgun (WGS) entry which is preliminary data.</text>
</comment>